<dbReference type="AlphaFoldDB" id="A0AAV1GHP4"/>
<keyword evidence="5" id="KW-1017">Isopeptide bond</keyword>
<evidence type="ECO:0000256" key="19">
    <source>
        <dbReference type="SAM" id="MobiDB-lite"/>
    </source>
</evidence>
<evidence type="ECO:0000259" key="24">
    <source>
        <dbReference type="PROSITE" id="PS52014"/>
    </source>
</evidence>
<dbReference type="GO" id="GO:0005634">
    <property type="term" value="C:nucleus"/>
    <property type="evidence" value="ECO:0007669"/>
    <property type="project" value="UniProtKB-SubCell"/>
</dbReference>
<dbReference type="InterPro" id="IPR011011">
    <property type="entry name" value="Znf_FYVE_PHD"/>
</dbReference>
<evidence type="ECO:0000256" key="18">
    <source>
        <dbReference type="SAM" id="Coils"/>
    </source>
</evidence>
<evidence type="ECO:0000256" key="2">
    <source>
        <dbReference type="ARBA" id="ARBA00004286"/>
    </source>
</evidence>
<organism evidence="25 26">
    <name type="scientific">Xyrichtys novacula</name>
    <name type="common">Pearly razorfish</name>
    <name type="synonym">Hemipteronotus novacula</name>
    <dbReference type="NCBI Taxonomy" id="13765"/>
    <lineage>
        <taxon>Eukaryota</taxon>
        <taxon>Metazoa</taxon>
        <taxon>Chordata</taxon>
        <taxon>Craniata</taxon>
        <taxon>Vertebrata</taxon>
        <taxon>Euteleostomi</taxon>
        <taxon>Actinopterygii</taxon>
        <taxon>Neopterygii</taxon>
        <taxon>Teleostei</taxon>
        <taxon>Neoteleostei</taxon>
        <taxon>Acanthomorphata</taxon>
        <taxon>Eupercaria</taxon>
        <taxon>Labriformes</taxon>
        <taxon>Labridae</taxon>
        <taxon>Xyrichtys</taxon>
    </lineage>
</organism>
<dbReference type="GO" id="GO:0008270">
    <property type="term" value="F:zinc ion binding"/>
    <property type="evidence" value="ECO:0007669"/>
    <property type="project" value="UniProtKB-KW"/>
</dbReference>
<dbReference type="Gene3D" id="6.10.140.2220">
    <property type="match status" value="1"/>
</dbReference>
<dbReference type="PROSITE" id="PS50016">
    <property type="entry name" value="ZF_PHD_2"/>
    <property type="match status" value="1"/>
</dbReference>
<evidence type="ECO:0000256" key="5">
    <source>
        <dbReference type="ARBA" id="ARBA00022499"/>
    </source>
</evidence>
<evidence type="ECO:0000256" key="9">
    <source>
        <dbReference type="ARBA" id="ARBA00022833"/>
    </source>
</evidence>
<dbReference type="GO" id="GO:0009966">
    <property type="term" value="P:regulation of signal transduction"/>
    <property type="evidence" value="ECO:0007669"/>
    <property type="project" value="TreeGrafter"/>
</dbReference>
<evidence type="ECO:0000256" key="13">
    <source>
        <dbReference type="ARBA" id="ARBA00023117"/>
    </source>
</evidence>
<evidence type="ECO:0000256" key="16">
    <source>
        <dbReference type="PROSITE-ProRule" id="PRU00035"/>
    </source>
</evidence>
<dbReference type="Gene3D" id="2.30.30.140">
    <property type="match status" value="1"/>
</dbReference>
<evidence type="ECO:0000256" key="1">
    <source>
        <dbReference type="ARBA" id="ARBA00004123"/>
    </source>
</evidence>
<accession>A0AAV1GHP4</accession>
<dbReference type="InterPro" id="IPR047268">
    <property type="entry name" value="PWWP_BS69"/>
</dbReference>
<dbReference type="CDD" id="cd05492">
    <property type="entry name" value="Bromo_ZMYND11"/>
    <property type="match status" value="1"/>
</dbReference>
<keyword evidence="11" id="KW-0156">Chromatin regulator</keyword>
<protein>
    <submittedName>
        <fullName evidence="25">Zinc finger MYND domain-containing protein 11 isoform X1</fullName>
    </submittedName>
</protein>
<dbReference type="InterPro" id="IPR048589">
    <property type="entry name" value="SAMD1-like_WH"/>
</dbReference>
<dbReference type="InterPro" id="IPR002893">
    <property type="entry name" value="Znf_MYND"/>
</dbReference>
<dbReference type="CDD" id="cd20159">
    <property type="entry name" value="PWWP_BS69"/>
    <property type="match status" value="1"/>
</dbReference>
<keyword evidence="4" id="KW-0678">Repressor</keyword>
<evidence type="ECO:0000256" key="17">
    <source>
        <dbReference type="PROSITE-ProRule" id="PRU00134"/>
    </source>
</evidence>
<dbReference type="PANTHER" id="PTHR46379">
    <property type="entry name" value="ZINC FINGER MYND DOMAIN-CONTAINING"/>
    <property type="match status" value="1"/>
</dbReference>
<dbReference type="GO" id="GO:0003677">
    <property type="term" value="F:DNA binding"/>
    <property type="evidence" value="ECO:0007669"/>
    <property type="project" value="InterPro"/>
</dbReference>
<dbReference type="SMART" id="SM00249">
    <property type="entry name" value="PHD"/>
    <property type="match status" value="1"/>
</dbReference>
<keyword evidence="13 16" id="KW-0103">Bromodomain</keyword>
<feature type="domain" description="PHD-type" evidence="21">
    <location>
        <begin position="129"/>
        <end position="177"/>
    </location>
</feature>
<dbReference type="Gene3D" id="3.30.40.10">
    <property type="entry name" value="Zinc/RING finger domain, C3HC4 (zinc finger)"/>
    <property type="match status" value="1"/>
</dbReference>
<dbReference type="SMART" id="SM00293">
    <property type="entry name" value="PWWP"/>
    <property type="match status" value="1"/>
</dbReference>
<dbReference type="PROSITE" id="PS52014">
    <property type="entry name" value="SAMD1_WH"/>
    <property type="match status" value="1"/>
</dbReference>
<keyword evidence="7" id="KW-0479">Metal-binding</keyword>
<evidence type="ECO:0000256" key="6">
    <source>
        <dbReference type="ARBA" id="ARBA00022553"/>
    </source>
</evidence>
<evidence type="ECO:0000256" key="15">
    <source>
        <dbReference type="ARBA" id="ARBA00023242"/>
    </source>
</evidence>
<dbReference type="PROSITE" id="PS50865">
    <property type="entry name" value="ZF_MYND_2"/>
    <property type="match status" value="1"/>
</dbReference>
<dbReference type="Pfam" id="PF23461">
    <property type="entry name" value="ZMYND11_CC"/>
    <property type="match status" value="1"/>
</dbReference>
<dbReference type="InterPro" id="IPR013083">
    <property type="entry name" value="Znf_RING/FYVE/PHD"/>
</dbReference>
<dbReference type="FunFam" id="6.10.140.2220:FF:000002">
    <property type="entry name" value="Protein kinase C-binding protein 1 isoform C"/>
    <property type="match status" value="1"/>
</dbReference>
<evidence type="ECO:0000313" key="25">
    <source>
        <dbReference type="EMBL" id="CAJ1072978.1"/>
    </source>
</evidence>
<keyword evidence="10" id="KW-0832">Ubl conjugation</keyword>
<feature type="domain" description="MYND-type" evidence="23">
    <location>
        <begin position="639"/>
        <end position="674"/>
    </location>
</feature>
<name>A0AAV1GHP4_XYRNO</name>
<dbReference type="PROSITE" id="PS01360">
    <property type="entry name" value="ZF_MYND_1"/>
    <property type="match status" value="1"/>
</dbReference>
<feature type="coiled-coil region" evidence="18">
    <location>
        <begin position="560"/>
        <end position="636"/>
    </location>
</feature>
<dbReference type="InterPro" id="IPR047269">
    <property type="entry name" value="ZMY11"/>
</dbReference>
<evidence type="ECO:0000259" key="21">
    <source>
        <dbReference type="PROSITE" id="PS50016"/>
    </source>
</evidence>
<dbReference type="GO" id="GO:0005694">
    <property type="term" value="C:chromosome"/>
    <property type="evidence" value="ECO:0007669"/>
    <property type="project" value="UniProtKB-SubCell"/>
</dbReference>
<dbReference type="Pfam" id="PF24324">
    <property type="entry name" value="MYND_ZMYND11_ZMYD8"/>
    <property type="match status" value="1"/>
</dbReference>
<dbReference type="SUPFAM" id="SSF63748">
    <property type="entry name" value="Tudor/PWWP/MBT"/>
    <property type="match status" value="1"/>
</dbReference>
<reference evidence="25" key="1">
    <citation type="submission" date="2023-08" db="EMBL/GenBank/DDBJ databases">
        <authorList>
            <person name="Alioto T."/>
            <person name="Alioto T."/>
            <person name="Gomez Garrido J."/>
        </authorList>
    </citation>
    <scope>NUCLEOTIDE SEQUENCE</scope>
</reference>
<evidence type="ECO:0000313" key="26">
    <source>
        <dbReference type="Proteomes" id="UP001178508"/>
    </source>
</evidence>
<dbReference type="InterPro" id="IPR057053">
    <property type="entry name" value="MYND_ZMYND11_ZMYD8"/>
</dbReference>
<feature type="domain" description="PWWP" evidence="22">
    <location>
        <begin position="309"/>
        <end position="354"/>
    </location>
</feature>
<evidence type="ECO:0000256" key="10">
    <source>
        <dbReference type="ARBA" id="ARBA00022843"/>
    </source>
</evidence>
<dbReference type="PROSITE" id="PS01359">
    <property type="entry name" value="ZF_PHD_1"/>
    <property type="match status" value="1"/>
</dbReference>
<dbReference type="InterPro" id="IPR001965">
    <property type="entry name" value="Znf_PHD"/>
</dbReference>
<evidence type="ECO:0000256" key="12">
    <source>
        <dbReference type="ARBA" id="ARBA00023015"/>
    </source>
</evidence>
<dbReference type="PANTHER" id="PTHR46379:SF1">
    <property type="entry name" value="ZINC FINGER MYND DOMAIN-CONTAINING PROTEIN 11"/>
    <property type="match status" value="1"/>
</dbReference>
<comment type="subcellular location">
    <subcellularLocation>
        <location evidence="2">Chromosome</location>
    </subcellularLocation>
    <subcellularLocation>
        <location evidence="1">Nucleus</location>
    </subcellularLocation>
</comment>
<keyword evidence="15" id="KW-0539">Nucleus</keyword>
<feature type="compositionally biased region" description="Basic and acidic residues" evidence="19">
    <location>
        <begin position="433"/>
        <end position="443"/>
    </location>
</feature>
<dbReference type="SUPFAM" id="SSF144232">
    <property type="entry name" value="HIT/MYND zinc finger-like"/>
    <property type="match status" value="1"/>
</dbReference>
<evidence type="ECO:0000256" key="8">
    <source>
        <dbReference type="ARBA" id="ARBA00022771"/>
    </source>
</evidence>
<dbReference type="Gene3D" id="1.20.920.10">
    <property type="entry name" value="Bromodomain-like"/>
    <property type="match status" value="1"/>
</dbReference>
<evidence type="ECO:0000256" key="7">
    <source>
        <dbReference type="ARBA" id="ARBA00022723"/>
    </source>
</evidence>
<dbReference type="InterPro" id="IPR000313">
    <property type="entry name" value="PWWP_dom"/>
</dbReference>
<dbReference type="Pfam" id="PF00439">
    <property type="entry name" value="Bromodomain"/>
    <property type="match status" value="1"/>
</dbReference>
<dbReference type="InterPro" id="IPR019786">
    <property type="entry name" value="Zinc_finger_PHD-type_CS"/>
</dbReference>
<dbReference type="CDD" id="cd15537">
    <property type="entry name" value="PHD_BS69"/>
    <property type="match status" value="1"/>
</dbReference>
<keyword evidence="18" id="KW-0175">Coiled coil</keyword>
<feature type="compositionally biased region" description="Low complexity" evidence="19">
    <location>
        <begin position="405"/>
        <end position="429"/>
    </location>
</feature>
<evidence type="ECO:0000256" key="3">
    <source>
        <dbReference type="ARBA" id="ARBA00022454"/>
    </source>
</evidence>
<dbReference type="Pfam" id="PF21524">
    <property type="entry name" value="SAMD1_WH"/>
    <property type="match status" value="1"/>
</dbReference>
<dbReference type="InterPro" id="IPR001487">
    <property type="entry name" value="Bromodomain"/>
</dbReference>
<dbReference type="PROSITE" id="PS50014">
    <property type="entry name" value="BROMODOMAIN_2"/>
    <property type="match status" value="1"/>
</dbReference>
<dbReference type="InterPro" id="IPR057054">
    <property type="entry name" value="ZMYND11_CC"/>
</dbReference>
<dbReference type="PROSITE" id="PS50812">
    <property type="entry name" value="PWWP"/>
    <property type="match status" value="1"/>
</dbReference>
<feature type="compositionally biased region" description="Basic and acidic residues" evidence="19">
    <location>
        <begin position="455"/>
        <end position="467"/>
    </location>
</feature>
<keyword evidence="8 17" id="KW-0863">Zinc-finger</keyword>
<dbReference type="GO" id="GO:0140006">
    <property type="term" value="F:histone H3 reader activity"/>
    <property type="evidence" value="ECO:0007669"/>
    <property type="project" value="UniProtKB-ARBA"/>
</dbReference>
<feature type="domain" description="Bromo" evidence="20">
    <location>
        <begin position="215"/>
        <end position="267"/>
    </location>
</feature>
<keyword evidence="9" id="KW-0862">Zinc</keyword>
<evidence type="ECO:0000256" key="14">
    <source>
        <dbReference type="ARBA" id="ARBA00023163"/>
    </source>
</evidence>
<dbReference type="GO" id="GO:0034243">
    <property type="term" value="P:regulation of transcription elongation by RNA polymerase II"/>
    <property type="evidence" value="ECO:0007669"/>
    <property type="project" value="InterPro"/>
</dbReference>
<dbReference type="SUPFAM" id="SSF57903">
    <property type="entry name" value="FYVE/PHD zinc finger"/>
    <property type="match status" value="1"/>
</dbReference>
<evidence type="ECO:0000259" key="22">
    <source>
        <dbReference type="PROSITE" id="PS50812"/>
    </source>
</evidence>
<dbReference type="InterPro" id="IPR019787">
    <property type="entry name" value="Znf_PHD-finger"/>
</dbReference>
<keyword evidence="3" id="KW-0158">Chromosome</keyword>
<dbReference type="EMBL" id="OY660877">
    <property type="protein sequence ID" value="CAJ1072978.1"/>
    <property type="molecule type" value="Genomic_DNA"/>
</dbReference>
<proteinExistence type="predicted"/>
<feature type="domain" description="SAMD1-like winged helix (WH)" evidence="24">
    <location>
        <begin position="11"/>
        <end position="87"/>
    </location>
</feature>
<gene>
    <name evidence="25" type="ORF">XNOV1_A003942</name>
</gene>
<keyword evidence="14" id="KW-0804">Transcription</keyword>
<evidence type="ECO:0000259" key="20">
    <source>
        <dbReference type="PROSITE" id="PS50014"/>
    </source>
</evidence>
<keyword evidence="12" id="KW-0805">Transcription regulation</keyword>
<evidence type="ECO:0000259" key="23">
    <source>
        <dbReference type="PROSITE" id="PS50865"/>
    </source>
</evidence>
<evidence type="ECO:0000256" key="11">
    <source>
        <dbReference type="ARBA" id="ARBA00022853"/>
    </source>
</evidence>
<feature type="region of interest" description="Disordered" evidence="19">
    <location>
        <begin position="396"/>
        <end position="537"/>
    </location>
</feature>
<dbReference type="Proteomes" id="UP001178508">
    <property type="component" value="Chromosome 14"/>
</dbReference>
<feature type="compositionally biased region" description="Polar residues" evidence="19">
    <location>
        <begin position="492"/>
        <end position="505"/>
    </location>
</feature>
<evidence type="ECO:0000256" key="4">
    <source>
        <dbReference type="ARBA" id="ARBA00022491"/>
    </source>
</evidence>
<sequence>MNKEIMSRVVKKRQADPKVVQYVWAAIEVIRNQKQIANMDRISKYLSRIFGMHPKETARQLSLAVKDGLVVETLTVGCKGSKAGIEQEGYWLPGDEMDPKAEGSKKMMRQCQTFSICDTTKEWETESHDWYCFECHLPGDVLTCDNCFRVYHLKCLSEEFKPRDGGSHWQCVVCRGSKKKNLNKQEMSKYLRFIVQRMKERAVDLNKKGKDTKHPMYKRLIHTALDVTNIQENLSEGKYKSFEEFKADAQLIVHNTAILYGVHSDQAEIARLLFSDTCHELNELLLCKNCFYLSNARPDNWFCYPCSPSHDLVWAKMKGFGYWPAKVLQREDNQVDVRFFGHQHQRAWIPSDNIQDIKVSVQQLQVKRSNGWKKACEELEVYQRFLREGRFWKTKMEESTMQHHQQSQQSQQSQSQSQRPQQQQQQQQQEGNGRTERLERTDEAESSISSTSNEQVRHLKGSQEPKAKKSRRSQMVEPKEEASDPEPEMEAVSSSQEIPVSSAPQQPEKLSVSTQTKKANGGSPRTLHRGTQTNSDGACQNMCHEKYTKVFNDVKEMMKADNKRETERVVREALEKLRAEMEEEKRQAVSKAVAGAQAEMERKCKQVKEKCKEELVEEVKKLVAQHKQLISQTKKKQWCYNCEEEAMYHCCWNTSYCSIKCQQEHWHADHKRTCRRKR</sequence>
<keyword evidence="6" id="KW-0597">Phosphoprotein</keyword>
<keyword evidence="26" id="KW-1185">Reference proteome</keyword>
<dbReference type="SUPFAM" id="SSF47370">
    <property type="entry name" value="Bromodomain"/>
    <property type="match status" value="1"/>
</dbReference>
<dbReference type="InterPro" id="IPR036427">
    <property type="entry name" value="Bromodomain-like_sf"/>
</dbReference>
<dbReference type="Pfam" id="PF00855">
    <property type="entry name" value="PWWP"/>
    <property type="match status" value="1"/>
</dbReference>
<dbReference type="GO" id="GO:0003714">
    <property type="term" value="F:transcription corepressor activity"/>
    <property type="evidence" value="ECO:0007669"/>
    <property type="project" value="InterPro"/>
</dbReference>
<dbReference type="SMART" id="SM00297">
    <property type="entry name" value="BROMO"/>
    <property type="match status" value="1"/>
</dbReference>